<dbReference type="RefSeq" id="WP_163989764.1">
    <property type="nucleotide sequence ID" value="NZ_WUEY01000012.1"/>
</dbReference>
<comment type="caution">
    <text evidence="3">The sequence shown here is derived from an EMBL/GenBank/DDBJ whole genome shotgun (WGS) entry which is preliminary data.</text>
</comment>
<dbReference type="InterPro" id="IPR013785">
    <property type="entry name" value="Aldolase_TIM"/>
</dbReference>
<evidence type="ECO:0000256" key="1">
    <source>
        <dbReference type="ARBA" id="ARBA00007592"/>
    </source>
</evidence>
<comment type="similarity">
    <text evidence="1">Belongs to the DapA family.</text>
</comment>
<dbReference type="CDD" id="cd00408">
    <property type="entry name" value="DHDPS-like"/>
    <property type="match status" value="1"/>
</dbReference>
<evidence type="ECO:0008006" key="5">
    <source>
        <dbReference type="Google" id="ProtNLM"/>
    </source>
</evidence>
<dbReference type="InterPro" id="IPR002220">
    <property type="entry name" value="DapA-like"/>
</dbReference>
<accession>A0A6L9U8Y7</accession>
<dbReference type="PANTHER" id="PTHR12128:SF66">
    <property type="entry name" value="4-HYDROXY-2-OXOGLUTARATE ALDOLASE, MITOCHONDRIAL"/>
    <property type="match status" value="1"/>
</dbReference>
<protein>
    <recommendedName>
        <fullName evidence="5">Dihydrodipicolinate synthase family protein</fullName>
    </recommendedName>
</protein>
<dbReference type="Proteomes" id="UP000483035">
    <property type="component" value="Unassembled WGS sequence"/>
</dbReference>
<evidence type="ECO:0000313" key="3">
    <source>
        <dbReference type="EMBL" id="NEI72415.1"/>
    </source>
</evidence>
<dbReference type="Pfam" id="PF00701">
    <property type="entry name" value="DHDPS"/>
    <property type="match status" value="1"/>
</dbReference>
<dbReference type="EMBL" id="WUEY01000012">
    <property type="protein sequence ID" value="NEI72415.1"/>
    <property type="molecule type" value="Genomic_DNA"/>
</dbReference>
<dbReference type="SMART" id="SM01130">
    <property type="entry name" value="DHDPS"/>
    <property type="match status" value="1"/>
</dbReference>
<dbReference type="Gene3D" id="3.20.20.70">
    <property type="entry name" value="Aldolase class I"/>
    <property type="match status" value="1"/>
</dbReference>
<dbReference type="GO" id="GO:0008840">
    <property type="term" value="F:4-hydroxy-tetrahydrodipicolinate synthase activity"/>
    <property type="evidence" value="ECO:0007669"/>
    <property type="project" value="TreeGrafter"/>
</dbReference>
<evidence type="ECO:0000313" key="4">
    <source>
        <dbReference type="Proteomes" id="UP000483035"/>
    </source>
</evidence>
<dbReference type="AlphaFoldDB" id="A0A6L9U8Y7"/>
<keyword evidence="2" id="KW-0456">Lyase</keyword>
<dbReference type="PANTHER" id="PTHR12128">
    <property type="entry name" value="DIHYDRODIPICOLINATE SYNTHASE"/>
    <property type="match status" value="1"/>
</dbReference>
<organism evidence="3 4">
    <name type="scientific">Rhizobium lusitanum</name>
    <dbReference type="NCBI Taxonomy" id="293958"/>
    <lineage>
        <taxon>Bacteria</taxon>
        <taxon>Pseudomonadati</taxon>
        <taxon>Pseudomonadota</taxon>
        <taxon>Alphaproteobacteria</taxon>
        <taxon>Hyphomicrobiales</taxon>
        <taxon>Rhizobiaceae</taxon>
        <taxon>Rhizobium/Agrobacterium group</taxon>
        <taxon>Rhizobium</taxon>
    </lineage>
</organism>
<evidence type="ECO:0000256" key="2">
    <source>
        <dbReference type="ARBA" id="ARBA00023239"/>
    </source>
</evidence>
<proteinExistence type="inferred from homology"/>
<name>A0A6L9U8Y7_9HYPH</name>
<sequence length="304" mass="32575">MDRSIPRCFVMSITPFKEDGSLDDKAMAAHVDRIAATGCGFYIGSPGTGEAHALSAAELDRIYRISVETAGSRVPVNANPPEARTPDRAFELAQIAIKAGIHAVEIYTLDPGHGMAMTRSERDVYYDGLLGKIDHPVTLSIQRPVVANWQLSIDDIVALKARYDNIVGVHVQAMTTQFRVNLRDALDGTVAIYGPAPAALQDMLVGLDGFQSAEGNVYPELVAKVAAAGAGGDIEEAAQSFRKVMSFLGRVERWGTAVRWSKLALQALGLPGGNGVVRPPYVYPFGDIAEIRGILDSIGRPEGT</sequence>
<reference evidence="3 4" key="1">
    <citation type="submission" date="2019-12" db="EMBL/GenBank/DDBJ databases">
        <title>Rhizobium genotypes associated with high levels of biological nitrogen fixation by grain legumes in a temperate-maritime cropping system.</title>
        <authorList>
            <person name="Maluk M."/>
            <person name="Francesc Ferrando Molina F."/>
            <person name="Lopez Del Egido L."/>
            <person name="Lafos M."/>
            <person name="Langarica-Fuentes A."/>
            <person name="Gebre Yohannes G."/>
            <person name="Young M.W."/>
            <person name="Martin P."/>
            <person name="Gantlett R."/>
            <person name="Kenicer G."/>
            <person name="Hawes C."/>
            <person name="Begg G.S."/>
            <person name="Quilliam R.S."/>
            <person name="Squire G.R."/>
            <person name="Poole P.S."/>
            <person name="Young P.W."/>
            <person name="Iannetta P.M."/>
            <person name="James E.K."/>
        </authorList>
    </citation>
    <scope>NUCLEOTIDE SEQUENCE [LARGE SCALE GENOMIC DNA]</scope>
    <source>
        <strain evidence="3 4">JHI1118</strain>
    </source>
</reference>
<dbReference type="SUPFAM" id="SSF51569">
    <property type="entry name" value="Aldolase"/>
    <property type="match status" value="1"/>
</dbReference>
<gene>
    <name evidence="3" type="ORF">GR212_22795</name>
</gene>